<organism evidence="9 10">
    <name type="scientific">Natrarchaeobius chitinivorans</name>
    <dbReference type="NCBI Taxonomy" id="1679083"/>
    <lineage>
        <taxon>Archaea</taxon>
        <taxon>Methanobacteriati</taxon>
        <taxon>Methanobacteriota</taxon>
        <taxon>Stenosarchaea group</taxon>
        <taxon>Halobacteria</taxon>
        <taxon>Halobacteriales</taxon>
        <taxon>Natrialbaceae</taxon>
        <taxon>Natrarchaeobius</taxon>
    </lineage>
</organism>
<feature type="transmembrane region" description="Helical" evidence="7">
    <location>
        <begin position="210"/>
        <end position="237"/>
    </location>
</feature>
<keyword evidence="10" id="KW-1185">Reference proteome</keyword>
<dbReference type="SUPFAM" id="SSF161098">
    <property type="entry name" value="MetI-like"/>
    <property type="match status" value="1"/>
</dbReference>
<feature type="transmembrane region" description="Helical" evidence="7">
    <location>
        <begin position="133"/>
        <end position="153"/>
    </location>
</feature>
<comment type="subcellular location">
    <subcellularLocation>
        <location evidence="1 7">Cell membrane</location>
        <topology evidence="1 7">Multi-pass membrane protein</topology>
    </subcellularLocation>
</comment>
<feature type="transmembrane region" description="Helical" evidence="7">
    <location>
        <begin position="32"/>
        <end position="54"/>
    </location>
</feature>
<dbReference type="InterPro" id="IPR050366">
    <property type="entry name" value="BP-dependent_transpt_permease"/>
</dbReference>
<proteinExistence type="inferred from homology"/>
<reference evidence="9 10" key="1">
    <citation type="submission" date="2018-10" db="EMBL/GenBank/DDBJ databases">
        <title>Natrarchaeobius chitinivorans gen. nov., sp. nov., and Natrarchaeobius haloalkaliphilus sp. nov., alkaliphilic, chitin-utilizing haloarchaea from hypersaline alkaline lakes.</title>
        <authorList>
            <person name="Sorokin D.Y."/>
            <person name="Elcheninov A.G."/>
            <person name="Kostrikina N.A."/>
            <person name="Bale N.J."/>
            <person name="Sinninghe Damste J.S."/>
            <person name="Khijniak T.V."/>
            <person name="Kublanov I.V."/>
            <person name="Toshchakov S.V."/>
        </authorList>
    </citation>
    <scope>NUCLEOTIDE SEQUENCE [LARGE SCALE GENOMIC DNA]</scope>
    <source>
        <strain evidence="9 10">AArcht4T</strain>
    </source>
</reference>
<evidence type="ECO:0000256" key="7">
    <source>
        <dbReference type="RuleBase" id="RU363032"/>
    </source>
</evidence>
<dbReference type="Gene3D" id="1.10.3720.10">
    <property type="entry name" value="MetI-like"/>
    <property type="match status" value="1"/>
</dbReference>
<dbReference type="AlphaFoldDB" id="A0A3N6PD51"/>
<evidence type="ECO:0000256" key="4">
    <source>
        <dbReference type="ARBA" id="ARBA00022692"/>
    </source>
</evidence>
<dbReference type="InterPro" id="IPR025966">
    <property type="entry name" value="OppC_N"/>
</dbReference>
<dbReference type="CDD" id="cd06261">
    <property type="entry name" value="TM_PBP2"/>
    <property type="match status" value="1"/>
</dbReference>
<comment type="caution">
    <text evidence="9">The sequence shown here is derived from an EMBL/GenBank/DDBJ whole genome shotgun (WGS) entry which is preliminary data.</text>
</comment>
<evidence type="ECO:0000259" key="8">
    <source>
        <dbReference type="PROSITE" id="PS50928"/>
    </source>
</evidence>
<feature type="transmembrane region" description="Helical" evidence="7">
    <location>
        <begin position="99"/>
        <end position="121"/>
    </location>
</feature>
<evidence type="ECO:0000256" key="5">
    <source>
        <dbReference type="ARBA" id="ARBA00022989"/>
    </source>
</evidence>
<dbReference type="EMBL" id="REGA01000007">
    <property type="protein sequence ID" value="RQG94845.1"/>
    <property type="molecule type" value="Genomic_DNA"/>
</dbReference>
<dbReference type="RefSeq" id="WP_124195506.1">
    <property type="nucleotide sequence ID" value="NZ_REGA01000007.1"/>
</dbReference>
<dbReference type="InterPro" id="IPR035906">
    <property type="entry name" value="MetI-like_sf"/>
</dbReference>
<protein>
    <submittedName>
        <fullName evidence="9">ABC transporter permease</fullName>
    </submittedName>
</protein>
<dbReference type="Pfam" id="PF12911">
    <property type="entry name" value="OppC_N"/>
    <property type="match status" value="1"/>
</dbReference>
<keyword evidence="2 7" id="KW-0813">Transport</keyword>
<dbReference type="GO" id="GO:0055085">
    <property type="term" value="P:transmembrane transport"/>
    <property type="evidence" value="ECO:0007669"/>
    <property type="project" value="InterPro"/>
</dbReference>
<gene>
    <name evidence="9" type="ORF">EA473_10115</name>
</gene>
<evidence type="ECO:0000256" key="6">
    <source>
        <dbReference type="ARBA" id="ARBA00023136"/>
    </source>
</evidence>
<comment type="similarity">
    <text evidence="7">Belongs to the binding-protein-dependent transport system permease family.</text>
</comment>
<evidence type="ECO:0000313" key="9">
    <source>
        <dbReference type="EMBL" id="RQG94845.1"/>
    </source>
</evidence>
<evidence type="ECO:0000256" key="1">
    <source>
        <dbReference type="ARBA" id="ARBA00004651"/>
    </source>
</evidence>
<name>A0A3N6PD51_NATCH</name>
<evidence type="ECO:0000313" key="10">
    <source>
        <dbReference type="Proteomes" id="UP000282323"/>
    </source>
</evidence>
<keyword evidence="6 7" id="KW-0472">Membrane</keyword>
<keyword evidence="3" id="KW-1003">Cell membrane</keyword>
<evidence type="ECO:0000256" key="2">
    <source>
        <dbReference type="ARBA" id="ARBA00022448"/>
    </source>
</evidence>
<dbReference type="OrthoDB" id="312811at2157"/>
<dbReference type="InterPro" id="IPR000515">
    <property type="entry name" value="MetI-like"/>
</dbReference>
<dbReference type="GO" id="GO:0005886">
    <property type="term" value="C:plasma membrane"/>
    <property type="evidence" value="ECO:0007669"/>
    <property type="project" value="UniProtKB-SubCell"/>
</dbReference>
<dbReference type="PANTHER" id="PTHR43386">
    <property type="entry name" value="OLIGOPEPTIDE TRANSPORT SYSTEM PERMEASE PROTEIN APPC"/>
    <property type="match status" value="1"/>
</dbReference>
<dbReference type="PANTHER" id="PTHR43386:SF25">
    <property type="entry name" value="PEPTIDE ABC TRANSPORTER PERMEASE PROTEIN"/>
    <property type="match status" value="1"/>
</dbReference>
<accession>A0A3N6PD51</accession>
<dbReference type="Proteomes" id="UP000282323">
    <property type="component" value="Unassembled WGS sequence"/>
</dbReference>
<feature type="domain" description="ABC transmembrane type-1" evidence="8">
    <location>
        <begin position="93"/>
        <end position="282"/>
    </location>
</feature>
<evidence type="ECO:0000256" key="3">
    <source>
        <dbReference type="ARBA" id="ARBA00022475"/>
    </source>
</evidence>
<keyword evidence="5 7" id="KW-1133">Transmembrane helix</keyword>
<feature type="transmembrane region" description="Helical" evidence="7">
    <location>
        <begin position="265"/>
        <end position="285"/>
    </location>
</feature>
<keyword evidence="4 7" id="KW-0812">Transmembrane</keyword>
<dbReference type="PROSITE" id="PS50928">
    <property type="entry name" value="ABC_TM1"/>
    <property type="match status" value="1"/>
</dbReference>
<sequence length="302" mass="32441">MVYGKIVSFARNGFHDGSQFHLAYKRFRSHRLGVIGLVIVIGYLFFAIAGPIIVPRDPTAMDSASRLAGPSMAHPFGTDHYGRDVFTRTVVGARASLQVAVLSVGFATIAGVTFGLVSGFFRGYVDEAIMRAVDVMLAFPSILLALVVIAILGPGLNRTILALGIAYTPLMLRITRGSALSVREEEYVTAAVAYGERSWNVMFKEMFPNLFPTVIVQATITFAFAILVEAALSYLGLSAQPPTVTWGIMISEGQEVLTVNPWMSIFPGLAIIVTVLGLTFLGIGLRDSLDAQEDGTIGGGFQ</sequence>
<dbReference type="Pfam" id="PF00528">
    <property type="entry name" value="BPD_transp_1"/>
    <property type="match status" value="1"/>
</dbReference>